<dbReference type="InterPro" id="IPR044068">
    <property type="entry name" value="CB"/>
</dbReference>
<dbReference type="Gene3D" id="1.10.150.130">
    <property type="match status" value="1"/>
</dbReference>
<dbReference type="OrthoDB" id="5391994at2"/>
<dbReference type="GO" id="GO:0003677">
    <property type="term" value="F:DNA binding"/>
    <property type="evidence" value="ECO:0007669"/>
    <property type="project" value="UniProtKB-UniRule"/>
</dbReference>
<name>A0A370F847_9BURK</name>
<keyword evidence="4" id="KW-0233">DNA recombination</keyword>
<evidence type="ECO:0000256" key="5">
    <source>
        <dbReference type="PROSITE-ProRule" id="PRU01248"/>
    </source>
</evidence>
<evidence type="ECO:0000256" key="1">
    <source>
        <dbReference type="ARBA" id="ARBA00008857"/>
    </source>
</evidence>
<dbReference type="EMBL" id="QQAV01000010">
    <property type="protein sequence ID" value="RDI20696.1"/>
    <property type="molecule type" value="Genomic_DNA"/>
</dbReference>
<dbReference type="GO" id="GO:0006310">
    <property type="term" value="P:DNA recombination"/>
    <property type="evidence" value="ECO:0007669"/>
    <property type="project" value="UniProtKB-KW"/>
</dbReference>
<gene>
    <name evidence="8" type="ORF">DFR41_110104</name>
</gene>
<sequence>MGRKPTSGGVRPKGGRIEVRFKWQGKQIAPTLPLKPTAANLKHAARVRIEVMALIARGAFRIQDHFPDYRYAQEMQPAEEGAGQTLGDWALTWQQISSRSLEHSTLAIYVRHLKAYWLPSFGHLLPEQVTHLAILKHLAKLSADRFDENTGKTIKGLSRKTQNNIMIPLRAVFGLICRHMRNLRDPTEGIENQKTQKGRPDPFAPAEVEAILKALRTMAPHGDVMADYFEFSFFAGMRPSEQIALRWEDVNLKAGTMRVHRARVLTEDKARTKTHVERHVELNHRALGVLLRQHARTSAHAAEVFFNPRTEAAYVDEQSQRRAWVQAVSEAGVRYRPPKECRDTSVTIALMAGANPVWVAMQHGHSVQVMMRDYAKWIPSADRGANLAALNATLARSTEGAEPPD</sequence>
<dbReference type="InterPro" id="IPR011010">
    <property type="entry name" value="DNA_brk_join_enz"/>
</dbReference>
<dbReference type="Pfam" id="PF00589">
    <property type="entry name" value="Phage_integrase"/>
    <property type="match status" value="1"/>
</dbReference>
<dbReference type="PROSITE" id="PS51900">
    <property type="entry name" value="CB"/>
    <property type="match status" value="1"/>
</dbReference>
<feature type="domain" description="Core-binding (CB)" evidence="7">
    <location>
        <begin position="84"/>
        <end position="177"/>
    </location>
</feature>
<evidence type="ECO:0000256" key="2">
    <source>
        <dbReference type="ARBA" id="ARBA00022908"/>
    </source>
</evidence>
<evidence type="ECO:0000259" key="6">
    <source>
        <dbReference type="PROSITE" id="PS51898"/>
    </source>
</evidence>
<dbReference type="InterPro" id="IPR022000">
    <property type="entry name" value="Min27-like_integrase_DNA_bind"/>
</dbReference>
<reference evidence="8 9" key="1">
    <citation type="submission" date="2018-07" db="EMBL/GenBank/DDBJ databases">
        <title>Genomic Encyclopedia of Type Strains, Phase IV (KMG-IV): sequencing the most valuable type-strain genomes for metagenomic binning, comparative biology and taxonomic classification.</title>
        <authorList>
            <person name="Goeker M."/>
        </authorList>
    </citation>
    <scope>NUCLEOTIDE SEQUENCE [LARGE SCALE GENOMIC DNA]</scope>
    <source>
        <strain evidence="8 9">DSM 21352</strain>
    </source>
</reference>
<dbReference type="Pfam" id="PF12167">
    <property type="entry name" value="Arm-DNA-bind_2"/>
    <property type="match status" value="1"/>
</dbReference>
<evidence type="ECO:0000256" key="4">
    <source>
        <dbReference type="ARBA" id="ARBA00023172"/>
    </source>
</evidence>
<keyword evidence="3 5" id="KW-0238">DNA-binding</keyword>
<dbReference type="Gene3D" id="1.10.443.10">
    <property type="entry name" value="Intergrase catalytic core"/>
    <property type="match status" value="1"/>
</dbReference>
<evidence type="ECO:0000313" key="8">
    <source>
        <dbReference type="EMBL" id="RDI20696.1"/>
    </source>
</evidence>
<dbReference type="PANTHER" id="PTHR30349">
    <property type="entry name" value="PHAGE INTEGRASE-RELATED"/>
    <property type="match status" value="1"/>
</dbReference>
<dbReference type="RefSeq" id="WP_114804210.1">
    <property type="nucleotide sequence ID" value="NZ_QQAV01000010.1"/>
</dbReference>
<organism evidence="8 9">
    <name type="scientific">Pseudacidovorax intermedius</name>
    <dbReference type="NCBI Taxonomy" id="433924"/>
    <lineage>
        <taxon>Bacteria</taxon>
        <taxon>Pseudomonadati</taxon>
        <taxon>Pseudomonadota</taxon>
        <taxon>Betaproteobacteria</taxon>
        <taxon>Burkholderiales</taxon>
        <taxon>Comamonadaceae</taxon>
        <taxon>Pseudacidovorax</taxon>
    </lineage>
</organism>
<dbReference type="PROSITE" id="PS51898">
    <property type="entry name" value="TYR_RECOMBINASE"/>
    <property type="match status" value="1"/>
</dbReference>
<dbReference type="InterPro" id="IPR013762">
    <property type="entry name" value="Integrase-like_cat_sf"/>
</dbReference>
<dbReference type="GO" id="GO:0015074">
    <property type="term" value="P:DNA integration"/>
    <property type="evidence" value="ECO:0007669"/>
    <property type="project" value="UniProtKB-KW"/>
</dbReference>
<evidence type="ECO:0000259" key="7">
    <source>
        <dbReference type="PROSITE" id="PS51900"/>
    </source>
</evidence>
<dbReference type="SUPFAM" id="SSF56349">
    <property type="entry name" value="DNA breaking-rejoining enzymes"/>
    <property type="match status" value="1"/>
</dbReference>
<comment type="caution">
    <text evidence="8">The sequence shown here is derived from an EMBL/GenBank/DDBJ whole genome shotgun (WGS) entry which is preliminary data.</text>
</comment>
<comment type="similarity">
    <text evidence="1">Belongs to the 'phage' integrase family.</text>
</comment>
<protein>
    <submittedName>
        <fullName evidence="8">Integrase</fullName>
    </submittedName>
</protein>
<dbReference type="InterPro" id="IPR050090">
    <property type="entry name" value="Tyrosine_recombinase_XerCD"/>
</dbReference>
<accession>A0A370F847</accession>
<dbReference type="CDD" id="cd01189">
    <property type="entry name" value="INT_ICEBs1_C_like"/>
    <property type="match status" value="1"/>
</dbReference>
<dbReference type="Proteomes" id="UP000255265">
    <property type="component" value="Unassembled WGS sequence"/>
</dbReference>
<dbReference type="PANTHER" id="PTHR30349:SF64">
    <property type="entry name" value="PROPHAGE INTEGRASE INTD-RELATED"/>
    <property type="match status" value="1"/>
</dbReference>
<dbReference type="InterPro" id="IPR002104">
    <property type="entry name" value="Integrase_catalytic"/>
</dbReference>
<proteinExistence type="inferred from homology"/>
<dbReference type="InterPro" id="IPR010998">
    <property type="entry name" value="Integrase_recombinase_N"/>
</dbReference>
<keyword evidence="9" id="KW-1185">Reference proteome</keyword>
<keyword evidence="2" id="KW-0229">DNA integration</keyword>
<feature type="domain" description="Tyr recombinase" evidence="6">
    <location>
        <begin position="198"/>
        <end position="389"/>
    </location>
</feature>
<dbReference type="AlphaFoldDB" id="A0A370F847"/>
<evidence type="ECO:0000313" key="9">
    <source>
        <dbReference type="Proteomes" id="UP000255265"/>
    </source>
</evidence>
<evidence type="ECO:0000256" key="3">
    <source>
        <dbReference type="ARBA" id="ARBA00023125"/>
    </source>
</evidence>